<feature type="domain" description="DUF5722" evidence="2">
    <location>
        <begin position="60"/>
        <end position="409"/>
    </location>
</feature>
<evidence type="ECO:0000313" key="3">
    <source>
        <dbReference type="EMBL" id="MDC0712929.1"/>
    </source>
</evidence>
<dbReference type="Gene3D" id="3.20.20.80">
    <property type="entry name" value="Glycosidases"/>
    <property type="match status" value="1"/>
</dbReference>
<organism evidence="3 4">
    <name type="scientific">Stigmatella ashevillensis</name>
    <dbReference type="NCBI Taxonomy" id="2995309"/>
    <lineage>
        <taxon>Bacteria</taxon>
        <taxon>Pseudomonadati</taxon>
        <taxon>Myxococcota</taxon>
        <taxon>Myxococcia</taxon>
        <taxon>Myxococcales</taxon>
        <taxon>Cystobacterineae</taxon>
        <taxon>Archangiaceae</taxon>
        <taxon>Stigmatella</taxon>
    </lineage>
</organism>
<dbReference type="InterPro" id="IPR043780">
    <property type="entry name" value="DUF5722"/>
</dbReference>
<accession>A0ABT5DIL6</accession>
<evidence type="ECO:0000313" key="4">
    <source>
        <dbReference type="Proteomes" id="UP001221838"/>
    </source>
</evidence>
<name>A0ABT5DIL6_9BACT</name>
<dbReference type="InterPro" id="IPR017853">
    <property type="entry name" value="GH"/>
</dbReference>
<dbReference type="SUPFAM" id="SSF51445">
    <property type="entry name" value="(Trans)glycosidases"/>
    <property type="match status" value="1"/>
</dbReference>
<protein>
    <submittedName>
        <fullName evidence="3">DUF5722 domain-containing protein</fullName>
    </submittedName>
</protein>
<comment type="caution">
    <text evidence="3">The sequence shown here is derived from an EMBL/GenBank/DDBJ whole genome shotgun (WGS) entry which is preliminary data.</text>
</comment>
<evidence type="ECO:0000259" key="2">
    <source>
        <dbReference type="Pfam" id="PF18989"/>
    </source>
</evidence>
<dbReference type="RefSeq" id="WP_272143076.1">
    <property type="nucleotide sequence ID" value="NZ_JAQNDM010000002.1"/>
</dbReference>
<keyword evidence="1" id="KW-0732">Signal</keyword>
<feature type="chain" id="PRO_5047373007" evidence="1">
    <location>
        <begin position="36"/>
        <end position="544"/>
    </location>
</feature>
<proteinExistence type="predicted"/>
<dbReference type="Proteomes" id="UP001221838">
    <property type="component" value="Unassembled WGS sequence"/>
</dbReference>
<feature type="signal peptide" evidence="1">
    <location>
        <begin position="1"/>
        <end position="35"/>
    </location>
</feature>
<keyword evidence="4" id="KW-1185">Reference proteome</keyword>
<gene>
    <name evidence="3" type="ORF">POL68_30990</name>
</gene>
<dbReference type="EMBL" id="JAQNDM010000002">
    <property type="protein sequence ID" value="MDC0712929.1"/>
    <property type="molecule type" value="Genomic_DNA"/>
</dbReference>
<dbReference type="Pfam" id="PF18989">
    <property type="entry name" value="DUF5722"/>
    <property type="match status" value="1"/>
</dbReference>
<reference evidence="3 4" key="1">
    <citation type="submission" date="2022-11" db="EMBL/GenBank/DDBJ databases">
        <title>Minimal conservation of predation-associated metabolite biosynthetic gene clusters underscores biosynthetic potential of Myxococcota including descriptions for ten novel species: Archangium lansinium sp. nov., Myxococcus landrumus sp. nov., Nannocystis bai.</title>
        <authorList>
            <person name="Ahearne A."/>
            <person name="Stevens C."/>
            <person name="Dowd S."/>
        </authorList>
    </citation>
    <scope>NUCLEOTIDE SEQUENCE [LARGE SCALE GENOMIC DNA]</scope>
    <source>
        <strain evidence="3 4">NCWAL01</strain>
    </source>
</reference>
<evidence type="ECO:0000256" key="1">
    <source>
        <dbReference type="SAM" id="SignalP"/>
    </source>
</evidence>
<sequence>MALSLSAPRVVPRTMKLFTLLLLWGLGSVSGPAAAGPSPLAEMQAGVTAVLPYPTRSAYRLKGLQPDFWPSYDEVAGNNTGGVAMNLTWLTWEPRVKAPPCVTGEVEYGGRCFVVDTAVDTAIRTWTARGLVVTAVAYGVPAWARAGRVCTPAGPGFDIFCAPNNPADYGRFLGMLAWLYNGQNGHGRIADFVIHNEVNSNVWFDVGCGQGAGACNVQTWLDTYAANYNAAYDQVVSQQPAAKVLISLEHHFDTQFDQPGANEPLLSGVTFLQGFAARVGSRAWRVAYHPYPPDLTRPQFSADDLPRVTYGNIGVLLGWLRKSFPNVPSAWEVQLTESGVNSLSPNASEAAQQAGVCDSFRNVLGTPGIESYIYHRMTDHPDEVSQGLGCGLRRADGSAKPAWSTWALANRNDLQPPQLSCGFEELPYTRLRRANHATRGHWASSRLPPPGFTVERSWRLWRDPQPGTRMLYECRVGQHNLLTLDVNCEGQQPLGPVGYLHTSQVAGTVPLYRCRIGAGQDHFVSPASHCEGQTFESLLGYVIP</sequence>